<dbReference type="RefSeq" id="WP_065546691.1">
    <property type="nucleotide sequence ID" value="NZ_CP016415.1"/>
</dbReference>
<dbReference type="PATRIC" id="fig|45658.7.peg.4063"/>
<dbReference type="AlphaFoldDB" id="A0A1C7FHF0"/>
<evidence type="ECO:0000313" key="1">
    <source>
        <dbReference type="EMBL" id="ANU39127.1"/>
    </source>
</evidence>
<gene>
    <name evidence="1" type="ORF">VSVS05_04091</name>
</gene>
<dbReference type="Gene3D" id="2.40.128.640">
    <property type="match status" value="1"/>
</dbReference>
<dbReference type="Proteomes" id="UP000092528">
    <property type="component" value="Chromosome 2"/>
</dbReference>
<dbReference type="GeneID" id="96874295"/>
<dbReference type="EMBL" id="CP016415">
    <property type="protein sequence ID" value="ANU39127.1"/>
    <property type="molecule type" value="Genomic_DNA"/>
</dbReference>
<dbReference type="PROSITE" id="PS51257">
    <property type="entry name" value="PROKAR_LIPOPROTEIN"/>
    <property type="match status" value="1"/>
</dbReference>
<dbReference type="STRING" id="45658.VSVS12_03100"/>
<name>A0A1C7FHF0_9VIBR</name>
<accession>A0A1C7FHF0</accession>
<evidence type="ECO:0000313" key="2">
    <source>
        <dbReference type="Proteomes" id="UP000092528"/>
    </source>
</evidence>
<evidence type="ECO:0008006" key="3">
    <source>
        <dbReference type="Google" id="ProtNLM"/>
    </source>
</evidence>
<sequence>MKKVAIALTSAVIILVGCEDSNTNPSAAVPATSAAVSTADTSMNAETKANQTAKESLDWQGVYKGDLPCDECANIKVTLTLMPDGKYTLIQIYDDADNTETTSQGEITWDDTGSIITLVNAPEPNQYVVGENMLTKLKFDGEKVDGEMATFTILTKQE</sequence>
<reference evidence="1 2" key="1">
    <citation type="submission" date="2016-07" db="EMBL/GenBank/DDBJ databases">
        <title>Genome sequencing of Vibrio scophthalmi strain VS-05, an isolated from Paralichthys olivaceus.</title>
        <authorList>
            <person name="Han H.-J."/>
        </authorList>
    </citation>
    <scope>NUCLEOTIDE SEQUENCE [LARGE SCALE GENOMIC DNA]</scope>
    <source>
        <strain evidence="1 2">VS-05</strain>
    </source>
</reference>
<organism evidence="1 2">
    <name type="scientific">Vibrio scophthalmi</name>
    <dbReference type="NCBI Taxonomy" id="45658"/>
    <lineage>
        <taxon>Bacteria</taxon>
        <taxon>Pseudomonadati</taxon>
        <taxon>Pseudomonadota</taxon>
        <taxon>Gammaproteobacteria</taxon>
        <taxon>Vibrionales</taxon>
        <taxon>Vibrionaceae</taxon>
        <taxon>Vibrio</taxon>
    </lineage>
</organism>
<keyword evidence="2" id="KW-1185">Reference proteome</keyword>
<proteinExistence type="predicted"/>
<protein>
    <recommendedName>
        <fullName evidence="3">Lipoprotein NlpE</fullName>
    </recommendedName>
</protein>
<dbReference type="InterPro" id="IPR007298">
    <property type="entry name" value="Cu-R_lipoprotein_NlpE"/>
</dbReference>
<dbReference type="Pfam" id="PF04170">
    <property type="entry name" value="NlpE"/>
    <property type="match status" value="1"/>
</dbReference>